<comment type="caution">
    <text evidence="2">The sequence shown here is derived from an EMBL/GenBank/DDBJ whole genome shotgun (WGS) entry which is preliminary data.</text>
</comment>
<evidence type="ECO:0000313" key="2">
    <source>
        <dbReference type="EMBL" id="MFG6457376.1"/>
    </source>
</evidence>
<name>A0ABW7G692_9BURK</name>
<protein>
    <submittedName>
        <fullName evidence="2">DUF2271 domain-containing protein</fullName>
    </submittedName>
</protein>
<reference evidence="2 3" key="1">
    <citation type="submission" date="2024-09" db="EMBL/GenBank/DDBJ databases">
        <title>Novel species of the genus Pelomonas and Roseateles isolated from streams.</title>
        <authorList>
            <person name="Lu H."/>
        </authorList>
    </citation>
    <scope>NUCLEOTIDE SEQUENCE [LARGE SCALE GENOMIC DNA]</scope>
    <source>
        <strain evidence="2 3">BYS96W</strain>
    </source>
</reference>
<sequence>MKLQLTLTAAGLASLGAPALAADVQLKFDLPRLNVAEYHKPYVAVWLEKSGTSTAAAQLAVWYDLKKPNNGGTKWVRDMRQWWRAGGRSLSLPADGVSGATRGAGEHVINLSQHPAFAGLAPGSYDMVVEVSREAGGREVRRLPFTWPVKAAADIKVQGDDELGALQLTVKP</sequence>
<feature type="chain" id="PRO_5046520257" evidence="1">
    <location>
        <begin position="22"/>
        <end position="172"/>
    </location>
</feature>
<dbReference type="PIRSF" id="PIRSF014995">
    <property type="entry name" value="UCP014995"/>
    <property type="match status" value="1"/>
</dbReference>
<accession>A0ABW7G692</accession>
<keyword evidence="1" id="KW-0732">Signal</keyword>
<feature type="signal peptide" evidence="1">
    <location>
        <begin position="1"/>
        <end position="21"/>
    </location>
</feature>
<evidence type="ECO:0000256" key="1">
    <source>
        <dbReference type="SAM" id="SignalP"/>
    </source>
</evidence>
<gene>
    <name evidence="2" type="ORF">ACG00X_11080</name>
</gene>
<dbReference type="Proteomes" id="UP001606305">
    <property type="component" value="Unassembled WGS sequence"/>
</dbReference>
<dbReference type="Pfam" id="PF10029">
    <property type="entry name" value="DUF2271"/>
    <property type="match status" value="1"/>
</dbReference>
<keyword evidence="3" id="KW-1185">Reference proteome</keyword>
<proteinExistence type="predicted"/>
<evidence type="ECO:0000313" key="3">
    <source>
        <dbReference type="Proteomes" id="UP001606305"/>
    </source>
</evidence>
<dbReference type="InterPro" id="IPR014469">
    <property type="entry name" value="DUF2271"/>
</dbReference>
<dbReference type="RefSeq" id="WP_394488238.1">
    <property type="nucleotide sequence ID" value="NZ_JBIGIA010000007.1"/>
</dbReference>
<organism evidence="2 3">
    <name type="scientific">Pelomonas nitida</name>
    <dbReference type="NCBI Taxonomy" id="3299027"/>
    <lineage>
        <taxon>Bacteria</taxon>
        <taxon>Pseudomonadati</taxon>
        <taxon>Pseudomonadota</taxon>
        <taxon>Betaproteobacteria</taxon>
        <taxon>Burkholderiales</taxon>
        <taxon>Sphaerotilaceae</taxon>
        <taxon>Roseateles</taxon>
    </lineage>
</organism>
<dbReference type="EMBL" id="JBIGIA010000007">
    <property type="protein sequence ID" value="MFG6457376.1"/>
    <property type="molecule type" value="Genomic_DNA"/>
</dbReference>